<feature type="transmembrane region" description="Helical" evidence="5">
    <location>
        <begin position="79"/>
        <end position="103"/>
    </location>
</feature>
<dbReference type="EMBL" id="QORO01000001">
    <property type="protein sequence ID" value="RCK61162.1"/>
    <property type="molecule type" value="Genomic_DNA"/>
</dbReference>
<feature type="transmembrane region" description="Helical" evidence="5">
    <location>
        <begin position="115"/>
        <end position="133"/>
    </location>
</feature>
<accession>A0A367Y7Z0</accession>
<sequence length="277" mass="30279">MSVARKQRDVVSVEWVKLELIRTAYSTRGGLFAAMDPRAVLAWYVMLALAPWFTHNLTTIACLFALGVVSVAVARVGPLVLGLFVIGLGFELVYLVLAATLFGGDFTTFVALTEVTMKIGVVSLASLAAFVSLDPEKLSDALLALRCPPTIAFAVSYGYRMMPILVEEFSTVMEGYRLRQAPPAKAGFLGWRHLVHWATLAVKAFYPIFLNTAKSVRTTVEALEARGFTFATIDGRGRRIRIAGLRYRWLDLVVVLATAALIAAGFAIGAEWPLYRG</sequence>
<reference evidence="6 7" key="1">
    <citation type="submission" date="2018-07" db="EMBL/GenBank/DDBJ databases">
        <title>Microbacterium endoborsara sp. nov., a novel actinobacterium isolated from Borszczowia aralocaspica.</title>
        <authorList>
            <person name="An D."/>
        </authorList>
    </citation>
    <scope>NUCLEOTIDE SEQUENCE [LARGE SCALE GENOMIC DNA]</scope>
    <source>
        <strain evidence="6 7">C1.15228</strain>
    </source>
</reference>
<keyword evidence="3 5" id="KW-1133">Transmembrane helix</keyword>
<feature type="transmembrane region" description="Helical" evidence="5">
    <location>
        <begin position="41"/>
        <end position="67"/>
    </location>
</feature>
<protein>
    <submittedName>
        <fullName evidence="6">Energy-coupling factor transporter transmembrane protein EcfT</fullName>
    </submittedName>
</protein>
<dbReference type="RefSeq" id="WP_114116272.1">
    <property type="nucleotide sequence ID" value="NZ_BMHU01000001.1"/>
</dbReference>
<dbReference type="GO" id="GO:0005886">
    <property type="term" value="C:plasma membrane"/>
    <property type="evidence" value="ECO:0007669"/>
    <property type="project" value="UniProtKB-ARBA"/>
</dbReference>
<keyword evidence="4 5" id="KW-0472">Membrane</keyword>
<evidence type="ECO:0000313" key="6">
    <source>
        <dbReference type="EMBL" id="RCK61162.1"/>
    </source>
</evidence>
<feature type="transmembrane region" description="Helical" evidence="5">
    <location>
        <begin position="249"/>
        <end position="270"/>
    </location>
</feature>
<dbReference type="Pfam" id="PF02361">
    <property type="entry name" value="CbiQ"/>
    <property type="match status" value="1"/>
</dbReference>
<evidence type="ECO:0000256" key="2">
    <source>
        <dbReference type="ARBA" id="ARBA00022692"/>
    </source>
</evidence>
<evidence type="ECO:0000256" key="1">
    <source>
        <dbReference type="ARBA" id="ARBA00004141"/>
    </source>
</evidence>
<dbReference type="InterPro" id="IPR003339">
    <property type="entry name" value="ABC/ECF_trnsptr_transmembrane"/>
</dbReference>
<dbReference type="AlphaFoldDB" id="A0A367Y7Z0"/>
<dbReference type="CDD" id="cd16914">
    <property type="entry name" value="EcfT"/>
    <property type="match status" value="1"/>
</dbReference>
<organism evidence="6 7">
    <name type="scientific">Microbacterium sorbitolivorans</name>
    <dbReference type="NCBI Taxonomy" id="1867410"/>
    <lineage>
        <taxon>Bacteria</taxon>
        <taxon>Bacillati</taxon>
        <taxon>Actinomycetota</taxon>
        <taxon>Actinomycetes</taxon>
        <taxon>Micrococcales</taxon>
        <taxon>Microbacteriaceae</taxon>
        <taxon>Microbacterium</taxon>
    </lineage>
</organism>
<comment type="subcellular location">
    <subcellularLocation>
        <location evidence="1">Membrane</location>
        <topology evidence="1">Multi-pass membrane protein</topology>
    </subcellularLocation>
</comment>
<gene>
    <name evidence="6" type="ORF">DTO57_00435</name>
</gene>
<evidence type="ECO:0000313" key="7">
    <source>
        <dbReference type="Proteomes" id="UP000253508"/>
    </source>
</evidence>
<dbReference type="OrthoDB" id="2661848at2"/>
<evidence type="ECO:0000256" key="4">
    <source>
        <dbReference type="ARBA" id="ARBA00023136"/>
    </source>
</evidence>
<name>A0A367Y7Z0_9MICO</name>
<keyword evidence="2 5" id="KW-0812">Transmembrane</keyword>
<proteinExistence type="predicted"/>
<evidence type="ECO:0000256" key="5">
    <source>
        <dbReference type="SAM" id="Phobius"/>
    </source>
</evidence>
<keyword evidence="7" id="KW-1185">Reference proteome</keyword>
<evidence type="ECO:0000256" key="3">
    <source>
        <dbReference type="ARBA" id="ARBA00022989"/>
    </source>
</evidence>
<dbReference type="Proteomes" id="UP000253508">
    <property type="component" value="Unassembled WGS sequence"/>
</dbReference>
<comment type="caution">
    <text evidence="6">The sequence shown here is derived from an EMBL/GenBank/DDBJ whole genome shotgun (WGS) entry which is preliminary data.</text>
</comment>